<feature type="transmembrane region" description="Helical" evidence="1">
    <location>
        <begin position="257"/>
        <end position="274"/>
    </location>
</feature>
<feature type="transmembrane region" description="Helical" evidence="1">
    <location>
        <begin position="197"/>
        <end position="218"/>
    </location>
</feature>
<feature type="transmembrane region" description="Helical" evidence="1">
    <location>
        <begin position="55"/>
        <end position="75"/>
    </location>
</feature>
<dbReference type="GeneID" id="111246304"/>
<protein>
    <submittedName>
        <fullName evidence="2">Uncharacterized protein</fullName>
    </submittedName>
</protein>
<dbReference type="RefSeq" id="XP_022651397.1">
    <property type="nucleotide sequence ID" value="XM_022795662.1"/>
</dbReference>
<feature type="transmembrane region" description="Helical" evidence="1">
    <location>
        <begin position="317"/>
        <end position="335"/>
    </location>
</feature>
<dbReference type="AlphaFoldDB" id="A0A7M7JGB0"/>
<name>A0A7M7JGB0_VARDE</name>
<dbReference type="Proteomes" id="UP000594260">
    <property type="component" value="Unplaced"/>
</dbReference>
<keyword evidence="1" id="KW-0812">Transmembrane</keyword>
<feature type="transmembrane region" description="Helical" evidence="1">
    <location>
        <begin position="160"/>
        <end position="177"/>
    </location>
</feature>
<dbReference type="OrthoDB" id="10501478at2759"/>
<evidence type="ECO:0000256" key="1">
    <source>
        <dbReference type="SAM" id="Phobius"/>
    </source>
</evidence>
<feature type="transmembrane region" description="Helical" evidence="1">
    <location>
        <begin position="369"/>
        <end position="389"/>
    </location>
</feature>
<reference evidence="2" key="1">
    <citation type="submission" date="2021-01" db="UniProtKB">
        <authorList>
            <consortium name="EnsemblMetazoa"/>
        </authorList>
    </citation>
    <scope>IDENTIFICATION</scope>
</reference>
<evidence type="ECO:0000313" key="2">
    <source>
        <dbReference type="EnsemblMetazoa" id="XP_022651397"/>
    </source>
</evidence>
<organism evidence="2 3">
    <name type="scientific">Varroa destructor</name>
    <name type="common">Honeybee mite</name>
    <dbReference type="NCBI Taxonomy" id="109461"/>
    <lineage>
        <taxon>Eukaryota</taxon>
        <taxon>Metazoa</taxon>
        <taxon>Ecdysozoa</taxon>
        <taxon>Arthropoda</taxon>
        <taxon>Chelicerata</taxon>
        <taxon>Arachnida</taxon>
        <taxon>Acari</taxon>
        <taxon>Parasitiformes</taxon>
        <taxon>Mesostigmata</taxon>
        <taxon>Gamasina</taxon>
        <taxon>Dermanyssoidea</taxon>
        <taxon>Varroidae</taxon>
        <taxon>Varroa</taxon>
    </lineage>
</organism>
<keyword evidence="3" id="KW-1185">Reference proteome</keyword>
<sequence length="512" mass="56865">MIPSIVFGEAFRVGSQILLSLLAAGSVEVWLSEYTEEHIMQYTWLHKEEYLKRQVHVALALMSILAMMSACRITGAMQTLFLYSETSQTVPMVVRERGRFIATINTSSDRNCRVQNQSGNNPYSFLWESLLTMYDETPSILQEVAFTLLQGTLSSVGSPLLVFIVYSVAIGAQYGALSVEYRLEEHSSLNAVADLVITVNQATIISIIVASSLLHLLIVMTCALRLDPDILVVPLAGAAGHFTYLFFFVSIHEANSKVRLTLFICEIVFLAIYWMKGISGDNRFPFWELLPAAATSITLSTQYALIDSAVYEEYPKVNLLFSLTGFVAVIHASTISSSFRIATARCIPYTRPSLLTSTLFGDGPELERALLSIACIPGLGPLLMLHSYLCGTSLAVIPGILLICFATLWLPILLFVARWSNHLLRHIYGKHIRSGCCTIALLEFIQHLAQSIVYFTITGLLANFPETTHVIGRNLSTYDEKEMKDQRINITHSLLSSYQQSGHVTPNVLNML</sequence>
<feature type="transmembrane region" description="Helical" evidence="1">
    <location>
        <begin position="230"/>
        <end position="251"/>
    </location>
</feature>
<evidence type="ECO:0000313" key="3">
    <source>
        <dbReference type="Proteomes" id="UP000594260"/>
    </source>
</evidence>
<feature type="transmembrane region" description="Helical" evidence="1">
    <location>
        <begin position="395"/>
        <end position="417"/>
    </location>
</feature>
<keyword evidence="1" id="KW-0472">Membrane</keyword>
<dbReference type="InParanoid" id="A0A7M7JGB0"/>
<accession>A0A7M7JGB0</accession>
<keyword evidence="1" id="KW-1133">Transmembrane helix</keyword>
<proteinExistence type="predicted"/>
<dbReference type="EnsemblMetazoa" id="XM_022795662">
    <property type="protein sequence ID" value="XP_022651397"/>
    <property type="gene ID" value="LOC111246304"/>
</dbReference>
<dbReference type="KEGG" id="vde:111246304"/>